<dbReference type="EMBL" id="QUOV01000001">
    <property type="protein sequence ID" value="REL36342.1"/>
    <property type="molecule type" value="Genomic_DNA"/>
</dbReference>
<gene>
    <name evidence="1" type="ORF">DXX92_14030</name>
</gene>
<protein>
    <submittedName>
        <fullName evidence="1">Uncharacterized protein</fullName>
    </submittedName>
</protein>
<proteinExistence type="predicted"/>
<dbReference type="OrthoDB" id="6870781at2"/>
<sequence length="236" mass="27268">MNGNAVNPWRVDKLEYFLEKKENSFEHIERLRSLTRTIDIFHYHLYEARDSINATGDLTSVKGFEFVLSDEFNDKSSIKLRLAIQANIQSSLYSARAIYDLFAQLLNSLLLDKPLATNNCDFFKLQRKLPESKLKNYLNYLSSTIEFQYVNAFLNTIKHRNLVSFSALYDFESDKGGVRFGSFDYNGTKFPRMWAQDVMEYSLFVKNSIVTAGNCLNQELGIINAPKNAEPQHIEN</sequence>
<evidence type="ECO:0000313" key="1">
    <source>
        <dbReference type="EMBL" id="REL36342.1"/>
    </source>
</evidence>
<organism evidence="1 2">
    <name type="scientific">Thalassotalea euphylliae</name>
    <dbReference type="NCBI Taxonomy" id="1655234"/>
    <lineage>
        <taxon>Bacteria</taxon>
        <taxon>Pseudomonadati</taxon>
        <taxon>Pseudomonadota</taxon>
        <taxon>Gammaproteobacteria</taxon>
        <taxon>Alteromonadales</taxon>
        <taxon>Colwelliaceae</taxon>
        <taxon>Thalassotalea</taxon>
    </lineage>
</organism>
<evidence type="ECO:0000313" key="2">
    <source>
        <dbReference type="Proteomes" id="UP000256999"/>
    </source>
</evidence>
<comment type="caution">
    <text evidence="1">The sequence shown here is derived from an EMBL/GenBank/DDBJ whole genome shotgun (WGS) entry which is preliminary data.</text>
</comment>
<reference evidence="1 2" key="1">
    <citation type="submission" date="2018-08" db="EMBL/GenBank/DDBJ databases">
        <title>Thalassotalea euphylliae genome.</title>
        <authorList>
            <person name="Summers S."/>
            <person name="Rice S.A."/>
            <person name="Freckelton M.L."/>
            <person name="Nedved B.T."/>
            <person name="Hadfield M.G."/>
        </authorList>
    </citation>
    <scope>NUCLEOTIDE SEQUENCE [LARGE SCALE GENOMIC DNA]</scope>
    <source>
        <strain evidence="1 2">H2</strain>
    </source>
</reference>
<dbReference type="RefSeq" id="WP_116001010.1">
    <property type="nucleotide sequence ID" value="NZ_QUOV01000001.1"/>
</dbReference>
<dbReference type="Proteomes" id="UP000256999">
    <property type="component" value="Unassembled WGS sequence"/>
</dbReference>
<dbReference type="AlphaFoldDB" id="A0A3E0UKT0"/>
<accession>A0A3E0UKT0</accession>
<name>A0A3E0UKT0_9GAMM</name>